<dbReference type="InterPro" id="IPR036390">
    <property type="entry name" value="WH_DNA-bd_sf"/>
</dbReference>
<dbReference type="Proteomes" id="UP000286050">
    <property type="component" value="Unassembled WGS sequence"/>
</dbReference>
<dbReference type="EMBL" id="QSJI01000002">
    <property type="protein sequence ID" value="RHD56715.1"/>
    <property type="molecule type" value="Genomic_DNA"/>
</dbReference>
<evidence type="ECO:0000313" key="3">
    <source>
        <dbReference type="EMBL" id="RHD56715.1"/>
    </source>
</evidence>
<dbReference type="InterPro" id="IPR052509">
    <property type="entry name" value="Metal_resp_DNA-bind_regulator"/>
</dbReference>
<organism evidence="3 4">
    <name type="scientific">Collinsella intestinalis</name>
    <dbReference type="NCBI Taxonomy" id="147207"/>
    <lineage>
        <taxon>Bacteria</taxon>
        <taxon>Bacillati</taxon>
        <taxon>Actinomycetota</taxon>
        <taxon>Coriobacteriia</taxon>
        <taxon>Coriobacteriales</taxon>
        <taxon>Coriobacteriaceae</taxon>
        <taxon>Collinsella</taxon>
    </lineage>
</organism>
<reference evidence="3 4" key="1">
    <citation type="submission" date="2018-08" db="EMBL/GenBank/DDBJ databases">
        <title>A genome reference for cultivated species of the human gut microbiota.</title>
        <authorList>
            <person name="Zou Y."/>
            <person name="Xue W."/>
            <person name="Luo G."/>
        </authorList>
    </citation>
    <scope>NUCLEOTIDE SEQUENCE [LARGE SCALE GENOMIC DNA]</scope>
    <source>
        <strain evidence="3 4">AM30-5LB</strain>
    </source>
</reference>
<dbReference type="InterPro" id="IPR005149">
    <property type="entry name" value="Tscrpt_reg_PadR_N"/>
</dbReference>
<dbReference type="AlphaFoldDB" id="A0A414FYM7"/>
<dbReference type="RefSeq" id="WP_118271721.1">
    <property type="nucleotide sequence ID" value="NZ_QSJI01000002.1"/>
</dbReference>
<dbReference type="PANTHER" id="PTHR33169">
    <property type="entry name" value="PADR-FAMILY TRANSCRIPTIONAL REGULATOR"/>
    <property type="match status" value="1"/>
</dbReference>
<name>A0A414FYM7_9ACTN</name>
<sequence length="130" mass="13852">MTSSQMLKGVLEGCVLALIGRGETYGYELVGALAACGLPGIAEGTLYPLLMRLEKKGFIASTYRESEVGPRRKYYRITEMGAAEVASFAEEFANLSTVVERALEGSQADASNEPGMPEAGDCSEKGDHHA</sequence>
<accession>A0A414FYM7</accession>
<dbReference type="Pfam" id="PF03551">
    <property type="entry name" value="PadR"/>
    <property type="match status" value="1"/>
</dbReference>
<dbReference type="PANTHER" id="PTHR33169:SF14">
    <property type="entry name" value="TRANSCRIPTIONAL REGULATOR RV3488"/>
    <property type="match status" value="1"/>
</dbReference>
<comment type="caution">
    <text evidence="3">The sequence shown here is derived from an EMBL/GenBank/DDBJ whole genome shotgun (WGS) entry which is preliminary data.</text>
</comment>
<evidence type="ECO:0000313" key="4">
    <source>
        <dbReference type="Proteomes" id="UP000286050"/>
    </source>
</evidence>
<evidence type="ECO:0000256" key="1">
    <source>
        <dbReference type="SAM" id="MobiDB-lite"/>
    </source>
</evidence>
<dbReference type="SUPFAM" id="SSF46785">
    <property type="entry name" value="Winged helix' DNA-binding domain"/>
    <property type="match status" value="1"/>
</dbReference>
<dbReference type="Gene3D" id="1.10.10.10">
    <property type="entry name" value="Winged helix-like DNA-binding domain superfamily/Winged helix DNA-binding domain"/>
    <property type="match status" value="1"/>
</dbReference>
<feature type="domain" description="Transcription regulator PadR N-terminal" evidence="2">
    <location>
        <begin position="15"/>
        <end position="86"/>
    </location>
</feature>
<proteinExistence type="predicted"/>
<evidence type="ECO:0000259" key="2">
    <source>
        <dbReference type="Pfam" id="PF03551"/>
    </source>
</evidence>
<gene>
    <name evidence="3" type="ORF">DW787_04045</name>
</gene>
<dbReference type="InterPro" id="IPR036388">
    <property type="entry name" value="WH-like_DNA-bd_sf"/>
</dbReference>
<protein>
    <submittedName>
        <fullName evidence="3">PadR family transcriptional regulator</fullName>
    </submittedName>
</protein>
<feature type="region of interest" description="Disordered" evidence="1">
    <location>
        <begin position="103"/>
        <end position="130"/>
    </location>
</feature>